<comment type="caution">
    <text evidence="1">The sequence shown here is derived from an EMBL/GenBank/DDBJ whole genome shotgun (WGS) entry which is preliminary data.</text>
</comment>
<sequence length="49" mass="5365">MLKHIRNVVLCVADKGEGSLSSQRLNTTGERLVGHVALENVYKSLVDTL</sequence>
<dbReference type="AlphaFoldDB" id="A0A645BQS1"/>
<reference evidence="1" key="1">
    <citation type="submission" date="2019-08" db="EMBL/GenBank/DDBJ databases">
        <authorList>
            <person name="Kucharzyk K."/>
            <person name="Murdoch R.W."/>
            <person name="Higgins S."/>
            <person name="Loffler F."/>
        </authorList>
    </citation>
    <scope>NUCLEOTIDE SEQUENCE</scope>
</reference>
<protein>
    <submittedName>
        <fullName evidence="1">Uncharacterized protein</fullName>
    </submittedName>
</protein>
<gene>
    <name evidence="1" type="ORF">SDC9_114693</name>
</gene>
<proteinExistence type="predicted"/>
<evidence type="ECO:0000313" key="1">
    <source>
        <dbReference type="EMBL" id="MPM67769.1"/>
    </source>
</evidence>
<organism evidence="1">
    <name type="scientific">bioreactor metagenome</name>
    <dbReference type="NCBI Taxonomy" id="1076179"/>
    <lineage>
        <taxon>unclassified sequences</taxon>
        <taxon>metagenomes</taxon>
        <taxon>ecological metagenomes</taxon>
    </lineage>
</organism>
<name>A0A645BQS1_9ZZZZ</name>
<accession>A0A645BQS1</accession>
<dbReference type="EMBL" id="VSSQ01021880">
    <property type="protein sequence ID" value="MPM67769.1"/>
    <property type="molecule type" value="Genomic_DNA"/>
</dbReference>